<dbReference type="eggNOG" id="ENOG503064Q">
    <property type="taxonomic scope" value="Bacteria"/>
</dbReference>
<accession>R2XJY7</accession>
<dbReference type="Proteomes" id="UP000014160">
    <property type="component" value="Unassembled WGS sequence"/>
</dbReference>
<feature type="domain" description="PRD" evidence="2">
    <location>
        <begin position="117"/>
        <end position="227"/>
    </location>
</feature>
<dbReference type="PANTHER" id="PTHR30185:SF15">
    <property type="entry name" value="CRYPTIC BETA-GLUCOSIDE BGL OPERON ANTITERMINATOR"/>
    <property type="match status" value="1"/>
</dbReference>
<keyword evidence="6" id="KW-1185">Reference proteome</keyword>
<dbReference type="SUPFAM" id="SSF63520">
    <property type="entry name" value="PTS-regulatory domain, PRD"/>
    <property type="match status" value="1"/>
</dbReference>
<evidence type="ECO:0000313" key="4">
    <source>
        <dbReference type="EMBL" id="EOW81746.1"/>
    </source>
</evidence>
<comment type="caution">
    <text evidence="3">The sequence shown here is derived from an EMBL/GenBank/DDBJ whole genome shotgun (WGS) entry which is preliminary data.</text>
</comment>
<dbReference type="EMBL" id="AJDQ01000009">
    <property type="protein sequence ID" value="EOI54878.1"/>
    <property type="molecule type" value="Genomic_DNA"/>
</dbReference>
<dbReference type="PROSITE" id="PS51372">
    <property type="entry name" value="PRD_2"/>
    <property type="match status" value="1"/>
</dbReference>
<name>R2XJY7_9ENTE</name>
<dbReference type="PANTHER" id="PTHR30185">
    <property type="entry name" value="CRYPTIC BETA-GLUCOSIDE BGL OPERON ANTITERMINATOR"/>
    <property type="match status" value="1"/>
</dbReference>
<evidence type="ECO:0000313" key="5">
    <source>
        <dbReference type="Proteomes" id="UP000013750"/>
    </source>
</evidence>
<evidence type="ECO:0000259" key="2">
    <source>
        <dbReference type="PROSITE" id="PS51372"/>
    </source>
</evidence>
<dbReference type="InterPro" id="IPR011608">
    <property type="entry name" value="PRD"/>
</dbReference>
<protein>
    <recommendedName>
        <fullName evidence="2">PRD domain-containing protein</fullName>
    </recommendedName>
</protein>
<dbReference type="Proteomes" id="UP000013750">
    <property type="component" value="Unassembled WGS sequence"/>
</dbReference>
<dbReference type="InterPro" id="IPR050661">
    <property type="entry name" value="BglG_antiterminators"/>
</dbReference>
<dbReference type="GO" id="GO:0006355">
    <property type="term" value="P:regulation of DNA-templated transcription"/>
    <property type="evidence" value="ECO:0007669"/>
    <property type="project" value="InterPro"/>
</dbReference>
<dbReference type="AlphaFoldDB" id="R2XJY7"/>
<keyword evidence="1" id="KW-0677">Repeat</keyword>
<dbReference type="Pfam" id="PF00874">
    <property type="entry name" value="PRD"/>
    <property type="match status" value="1"/>
</dbReference>
<dbReference type="RefSeq" id="WP_010781282.1">
    <property type="nucleotide sequence ID" value="NZ_ASWH01000001.1"/>
</dbReference>
<proteinExistence type="predicted"/>
<dbReference type="EMBL" id="ASWH01000001">
    <property type="protein sequence ID" value="EOW81746.1"/>
    <property type="molecule type" value="Genomic_DNA"/>
</dbReference>
<sequence length="227" mass="26699">MKNAQLSTQRSNASDRQFIRQLADLAKRNYALTDNFYLANNLSYFLFNAAESIPMPHIFPISTIEIMENLFKSEVAFAKKAVEEIEDYLQQPLKTTDSFVLTEAVIAANYQLNINEHEQEKFLQLIHSLLTQIIFHVQIPRADLFLKAPRLMRHLKFLALHILKEKQEAEASDNDLYFYVSERYTHEFHAANQIRVFVTETYDFDLSNDEISYLILHFRVLRKLEAY</sequence>
<reference evidence="4 6" key="2">
    <citation type="submission" date="2013-03" db="EMBL/GenBank/DDBJ databases">
        <title>The Genome Sequence of Enterococcus gilvus ATCC BAA-350 (PacBio/Illumina hybrid assembly).</title>
        <authorList>
            <consortium name="The Broad Institute Genomics Platform"/>
            <consortium name="The Broad Institute Genome Sequencing Center for Infectious Disease"/>
            <person name="Earl A."/>
            <person name="Russ C."/>
            <person name="Gilmore M."/>
            <person name="Surin D."/>
            <person name="Walker B."/>
            <person name="Young S."/>
            <person name="Zeng Q."/>
            <person name="Gargeya S."/>
            <person name="Fitzgerald M."/>
            <person name="Haas B."/>
            <person name="Abouelleil A."/>
            <person name="Allen A.W."/>
            <person name="Alvarado L."/>
            <person name="Arachchi H.M."/>
            <person name="Berlin A.M."/>
            <person name="Chapman S.B."/>
            <person name="Gainer-Dewar J."/>
            <person name="Goldberg J."/>
            <person name="Griggs A."/>
            <person name="Gujja S."/>
            <person name="Hansen M."/>
            <person name="Howarth C."/>
            <person name="Imamovic A."/>
            <person name="Ireland A."/>
            <person name="Larimer J."/>
            <person name="McCowan C."/>
            <person name="Murphy C."/>
            <person name="Pearson M."/>
            <person name="Poon T.W."/>
            <person name="Priest M."/>
            <person name="Roberts A."/>
            <person name="Saif S."/>
            <person name="Shea T."/>
            <person name="Sisk P."/>
            <person name="Sykes S."/>
            <person name="Wortman J."/>
            <person name="Nusbaum C."/>
            <person name="Birren B."/>
        </authorList>
    </citation>
    <scope>NUCLEOTIDE SEQUENCE [LARGE SCALE GENOMIC DNA]</scope>
    <source>
        <strain evidence="4 6">ATCC BAA-350</strain>
    </source>
</reference>
<reference evidence="3 5" key="1">
    <citation type="submission" date="2013-02" db="EMBL/GenBank/DDBJ databases">
        <title>The Genome Sequence of Enterococcus gilvus ATCC BAA-350.</title>
        <authorList>
            <consortium name="The Broad Institute Genome Sequencing Platform"/>
            <consortium name="The Broad Institute Genome Sequencing Center for Infectious Disease"/>
            <person name="Earl A.M."/>
            <person name="Gilmore M.S."/>
            <person name="Lebreton F."/>
            <person name="Walker B."/>
            <person name="Young S.K."/>
            <person name="Zeng Q."/>
            <person name="Gargeya S."/>
            <person name="Fitzgerald M."/>
            <person name="Haas B."/>
            <person name="Abouelleil A."/>
            <person name="Alvarado L."/>
            <person name="Arachchi H.M."/>
            <person name="Berlin A.M."/>
            <person name="Chapman S.B."/>
            <person name="Dewar J."/>
            <person name="Goldberg J."/>
            <person name="Griggs A."/>
            <person name="Gujja S."/>
            <person name="Hansen M."/>
            <person name="Howarth C."/>
            <person name="Imamovic A."/>
            <person name="Larimer J."/>
            <person name="McCowan C."/>
            <person name="Murphy C."/>
            <person name="Neiman D."/>
            <person name="Pearson M."/>
            <person name="Priest M."/>
            <person name="Roberts A."/>
            <person name="Saif S."/>
            <person name="Shea T."/>
            <person name="Sisk P."/>
            <person name="Sykes S."/>
            <person name="Wortman J."/>
            <person name="Nusbaum C."/>
            <person name="Birren B."/>
        </authorList>
    </citation>
    <scope>NUCLEOTIDE SEQUENCE [LARGE SCALE GENOMIC DNA]</scope>
    <source>
        <strain evidence="3 5">ATCC BAA-350</strain>
    </source>
</reference>
<dbReference type="Gene3D" id="1.10.1790.10">
    <property type="entry name" value="PRD domain"/>
    <property type="match status" value="1"/>
</dbReference>
<evidence type="ECO:0000313" key="6">
    <source>
        <dbReference type="Proteomes" id="UP000014160"/>
    </source>
</evidence>
<dbReference type="OrthoDB" id="2194428at2"/>
<dbReference type="PATRIC" id="fig|1158614.3.peg.2904"/>
<dbReference type="InterPro" id="IPR036634">
    <property type="entry name" value="PRD_sf"/>
</dbReference>
<dbReference type="HOGENOM" id="CLU_1218267_0_0_9"/>
<evidence type="ECO:0000256" key="1">
    <source>
        <dbReference type="ARBA" id="ARBA00022737"/>
    </source>
</evidence>
<gene>
    <name evidence="4" type="ORF">I592_01045</name>
    <name evidence="3" type="ORF">UKC_02916</name>
</gene>
<evidence type="ECO:0000313" key="3">
    <source>
        <dbReference type="EMBL" id="EOI54878.1"/>
    </source>
</evidence>
<organism evidence="3 5">
    <name type="scientific">Enterococcus gilvus ATCC BAA-350</name>
    <dbReference type="NCBI Taxonomy" id="1158614"/>
    <lineage>
        <taxon>Bacteria</taxon>
        <taxon>Bacillati</taxon>
        <taxon>Bacillota</taxon>
        <taxon>Bacilli</taxon>
        <taxon>Lactobacillales</taxon>
        <taxon>Enterococcaceae</taxon>
        <taxon>Enterococcus</taxon>
    </lineage>
</organism>